<dbReference type="InterPro" id="IPR029058">
    <property type="entry name" value="AB_hydrolase_fold"/>
</dbReference>
<dbReference type="GO" id="GO:0047570">
    <property type="term" value="F:3-oxoadipate enol-lactonase activity"/>
    <property type="evidence" value="ECO:0007669"/>
    <property type="project" value="InterPro"/>
</dbReference>
<dbReference type="GO" id="GO:0042952">
    <property type="term" value="P:beta-ketoadipate pathway"/>
    <property type="evidence" value="ECO:0007669"/>
    <property type="project" value="InterPro"/>
</dbReference>
<gene>
    <name evidence="2" type="ORF">C7441_101367</name>
</gene>
<sequence>MQFIDIGGVTLHFAHKPSVGGRHIVFINSLGTDFRIWNGVVDAFTGSISTLLYDKRGHGLSDDGATPYSIEDHVDDLVGLVDRLGIREVVLCGLSVGGLVALGFQARRPDMVKGIILCDTAHKIGTADGWNARIATVEKNGIASIADGILKLWFTPAFHDGREADLAGCRNMLVRQSVAGYAGTCAALRDADYTEVAKGISVPTLCVVGDQDGSTPPDLVRTTADLIPDARFEIIENAGHIPCIEQPAALIELIRDFLAELPSGERHHG</sequence>
<evidence type="ECO:0000259" key="1">
    <source>
        <dbReference type="Pfam" id="PF12697"/>
    </source>
</evidence>
<dbReference type="InterPro" id="IPR000073">
    <property type="entry name" value="AB_hydrolase_1"/>
</dbReference>
<dbReference type="PRINTS" id="PR00111">
    <property type="entry name" value="ABHYDROLASE"/>
</dbReference>
<dbReference type="PANTHER" id="PTHR43798">
    <property type="entry name" value="MONOACYLGLYCEROL LIPASE"/>
    <property type="match status" value="1"/>
</dbReference>
<dbReference type="InterPro" id="IPR026968">
    <property type="entry name" value="PcaD/CatD"/>
</dbReference>
<dbReference type="InterPro" id="IPR050266">
    <property type="entry name" value="AB_hydrolase_sf"/>
</dbReference>
<comment type="caution">
    <text evidence="2">The sequence shown here is derived from an EMBL/GenBank/DDBJ whole genome shotgun (WGS) entry which is preliminary data.</text>
</comment>
<dbReference type="Pfam" id="PF12697">
    <property type="entry name" value="Abhydrolase_6"/>
    <property type="match status" value="1"/>
</dbReference>
<name>A0A316CBL5_PSESE</name>
<evidence type="ECO:0000313" key="2">
    <source>
        <dbReference type="EMBL" id="PWJ86486.1"/>
    </source>
</evidence>
<evidence type="ECO:0000313" key="3">
    <source>
        <dbReference type="Proteomes" id="UP000245396"/>
    </source>
</evidence>
<feature type="domain" description="AB hydrolase-1" evidence="1">
    <location>
        <begin position="24"/>
        <end position="252"/>
    </location>
</feature>
<protein>
    <submittedName>
        <fullName evidence="2">3-oxoadipate enol-lactonase</fullName>
    </submittedName>
</protein>
<accession>A0A316CBL5</accession>
<organism evidence="2 3">
    <name type="scientific">Pseudaminobacter salicylatoxidans</name>
    <dbReference type="NCBI Taxonomy" id="93369"/>
    <lineage>
        <taxon>Bacteria</taxon>
        <taxon>Pseudomonadati</taxon>
        <taxon>Pseudomonadota</taxon>
        <taxon>Alphaproteobacteria</taxon>
        <taxon>Hyphomicrobiales</taxon>
        <taxon>Phyllobacteriaceae</taxon>
        <taxon>Pseudaminobacter</taxon>
    </lineage>
</organism>
<dbReference type="SUPFAM" id="SSF53474">
    <property type="entry name" value="alpha/beta-Hydrolases"/>
    <property type="match status" value="1"/>
</dbReference>
<dbReference type="RefSeq" id="WP_109611449.1">
    <property type="nucleotide sequence ID" value="NZ_QGGG01000001.1"/>
</dbReference>
<dbReference type="EMBL" id="QGGG01000001">
    <property type="protein sequence ID" value="PWJ86486.1"/>
    <property type="molecule type" value="Genomic_DNA"/>
</dbReference>
<dbReference type="OrthoDB" id="9793083at2"/>
<dbReference type="AlphaFoldDB" id="A0A316CBL5"/>
<keyword evidence="3" id="KW-1185">Reference proteome</keyword>
<proteinExistence type="predicted"/>
<dbReference type="Proteomes" id="UP000245396">
    <property type="component" value="Unassembled WGS sequence"/>
</dbReference>
<dbReference type="Gene3D" id="3.40.50.1820">
    <property type="entry name" value="alpha/beta hydrolase"/>
    <property type="match status" value="1"/>
</dbReference>
<dbReference type="NCBIfam" id="TIGR02427">
    <property type="entry name" value="protocat_pcaD"/>
    <property type="match status" value="1"/>
</dbReference>
<reference evidence="2 3" key="1">
    <citation type="submission" date="2018-05" db="EMBL/GenBank/DDBJ databases">
        <title>Genomic Encyclopedia of Type Strains, Phase IV (KMG-IV): sequencing the most valuable type-strain genomes for metagenomic binning, comparative biology and taxonomic classification.</title>
        <authorList>
            <person name="Goeker M."/>
        </authorList>
    </citation>
    <scope>NUCLEOTIDE SEQUENCE [LARGE SCALE GENOMIC DNA]</scope>
    <source>
        <strain evidence="2 3">DSM 6986</strain>
    </source>
</reference>
<dbReference type="STRING" id="1192868.GCA_000304395_02962"/>